<protein>
    <submittedName>
        <fullName evidence="2">Glycerol-3-phosphate dehydrogenase [NAD(P)+]</fullName>
    </submittedName>
</protein>
<sequence length="174" mass="18515">MKILFPFTPLQEQPIASKPSAAFFPAAVESFAADHRRREVGEFYCLALQSSSLSSRSRVPRPPTGDLLSVFDDSYSPCSVPSRRTRPAGRALSAGVPCKQAAEKLSIEQPLIAGLHVCEPSSPPIPATAETLPAAVVCLCFASNSPVSEQQSPEALIEQSSVSFPSRSSPDCVI</sequence>
<keyword evidence="3" id="KW-1185">Reference proteome</keyword>
<comment type="caution">
    <text evidence="2">The sequence shown here is derived from an EMBL/GenBank/DDBJ whole genome shotgun (WGS) entry which is preliminary data.</text>
</comment>
<evidence type="ECO:0000313" key="3">
    <source>
        <dbReference type="Proteomes" id="UP000325081"/>
    </source>
</evidence>
<name>A0A5A7P845_STRAF</name>
<organism evidence="2 3">
    <name type="scientific">Striga asiatica</name>
    <name type="common">Asiatic witchweed</name>
    <name type="synonym">Buchnera asiatica</name>
    <dbReference type="NCBI Taxonomy" id="4170"/>
    <lineage>
        <taxon>Eukaryota</taxon>
        <taxon>Viridiplantae</taxon>
        <taxon>Streptophyta</taxon>
        <taxon>Embryophyta</taxon>
        <taxon>Tracheophyta</taxon>
        <taxon>Spermatophyta</taxon>
        <taxon>Magnoliopsida</taxon>
        <taxon>eudicotyledons</taxon>
        <taxon>Gunneridae</taxon>
        <taxon>Pentapetalae</taxon>
        <taxon>asterids</taxon>
        <taxon>lamiids</taxon>
        <taxon>Lamiales</taxon>
        <taxon>Orobanchaceae</taxon>
        <taxon>Buchnereae</taxon>
        <taxon>Striga</taxon>
    </lineage>
</organism>
<reference evidence="3" key="1">
    <citation type="journal article" date="2019" name="Curr. Biol.">
        <title>Genome Sequence of Striga asiatica Provides Insight into the Evolution of Plant Parasitism.</title>
        <authorList>
            <person name="Yoshida S."/>
            <person name="Kim S."/>
            <person name="Wafula E.K."/>
            <person name="Tanskanen J."/>
            <person name="Kim Y.M."/>
            <person name="Honaas L."/>
            <person name="Yang Z."/>
            <person name="Spallek T."/>
            <person name="Conn C.E."/>
            <person name="Ichihashi Y."/>
            <person name="Cheong K."/>
            <person name="Cui S."/>
            <person name="Der J.P."/>
            <person name="Gundlach H."/>
            <person name="Jiao Y."/>
            <person name="Hori C."/>
            <person name="Ishida J.K."/>
            <person name="Kasahara H."/>
            <person name="Kiba T."/>
            <person name="Kim M.S."/>
            <person name="Koo N."/>
            <person name="Laohavisit A."/>
            <person name="Lee Y.H."/>
            <person name="Lumba S."/>
            <person name="McCourt P."/>
            <person name="Mortimer J.C."/>
            <person name="Mutuku J.M."/>
            <person name="Nomura T."/>
            <person name="Sasaki-Sekimoto Y."/>
            <person name="Seto Y."/>
            <person name="Wang Y."/>
            <person name="Wakatake T."/>
            <person name="Sakakibara H."/>
            <person name="Demura T."/>
            <person name="Yamaguchi S."/>
            <person name="Yoneyama K."/>
            <person name="Manabe R.I."/>
            <person name="Nelson D.C."/>
            <person name="Schulman A.H."/>
            <person name="Timko M.P."/>
            <person name="dePamphilis C.W."/>
            <person name="Choi D."/>
            <person name="Shirasu K."/>
        </authorList>
    </citation>
    <scope>NUCLEOTIDE SEQUENCE [LARGE SCALE GENOMIC DNA]</scope>
    <source>
        <strain evidence="3">cv. UVA1</strain>
    </source>
</reference>
<gene>
    <name evidence="2" type="ORF">STAS_04636</name>
</gene>
<dbReference type="Proteomes" id="UP000325081">
    <property type="component" value="Unassembled WGS sequence"/>
</dbReference>
<dbReference type="EMBL" id="BKCP01003224">
    <property type="protein sequence ID" value="GER28817.1"/>
    <property type="molecule type" value="Genomic_DNA"/>
</dbReference>
<dbReference type="AlphaFoldDB" id="A0A5A7P845"/>
<evidence type="ECO:0000313" key="2">
    <source>
        <dbReference type="EMBL" id="GER28817.1"/>
    </source>
</evidence>
<accession>A0A5A7P845</accession>
<proteinExistence type="predicted"/>
<evidence type="ECO:0000256" key="1">
    <source>
        <dbReference type="SAM" id="MobiDB-lite"/>
    </source>
</evidence>
<feature type="compositionally biased region" description="Low complexity" evidence="1">
    <location>
        <begin position="160"/>
        <end position="174"/>
    </location>
</feature>
<feature type="region of interest" description="Disordered" evidence="1">
    <location>
        <begin position="151"/>
        <end position="174"/>
    </location>
</feature>